<evidence type="ECO:0000256" key="1">
    <source>
        <dbReference type="ARBA" id="ARBA00004123"/>
    </source>
</evidence>
<feature type="compositionally biased region" description="Low complexity" evidence="10">
    <location>
        <begin position="12"/>
        <end position="25"/>
    </location>
</feature>
<dbReference type="GO" id="GO:0042981">
    <property type="term" value="P:regulation of apoptotic process"/>
    <property type="evidence" value="ECO:0007669"/>
    <property type="project" value="InterPro"/>
</dbReference>
<feature type="repeat" description="ANK" evidence="7">
    <location>
        <begin position="537"/>
        <end position="562"/>
    </location>
</feature>
<dbReference type="GO" id="GO:0002039">
    <property type="term" value="F:p53 binding"/>
    <property type="evidence" value="ECO:0007669"/>
    <property type="project" value="InterPro"/>
</dbReference>
<dbReference type="InterPro" id="IPR036028">
    <property type="entry name" value="SH3-like_dom_sf"/>
</dbReference>
<dbReference type="Pfam" id="PF12796">
    <property type="entry name" value="Ank_2"/>
    <property type="match status" value="1"/>
</dbReference>
<feature type="coiled-coil region" evidence="9">
    <location>
        <begin position="40"/>
        <end position="160"/>
    </location>
</feature>
<dbReference type="FunFam" id="1.25.40.20:FF:000008">
    <property type="entry name" value="Apoptosis-stimulating of p53 protein 2 isoform 1"/>
    <property type="match status" value="1"/>
</dbReference>
<evidence type="ECO:0000256" key="8">
    <source>
        <dbReference type="PROSITE-ProRule" id="PRU00192"/>
    </source>
</evidence>
<keyword evidence="6" id="KW-0539">Nucleus</keyword>
<feature type="repeat" description="ANK" evidence="7">
    <location>
        <begin position="504"/>
        <end position="536"/>
    </location>
</feature>
<evidence type="ECO:0000313" key="13">
    <source>
        <dbReference type="WBParaSite" id="MBELARI_LOCUS9881"/>
    </source>
</evidence>
<comment type="subcellular location">
    <subcellularLocation>
        <location evidence="1">Nucleus</location>
    </subcellularLocation>
</comment>
<evidence type="ECO:0000256" key="5">
    <source>
        <dbReference type="ARBA" id="ARBA00023043"/>
    </source>
</evidence>
<dbReference type="InterPro" id="IPR001452">
    <property type="entry name" value="SH3_domain"/>
</dbReference>
<keyword evidence="12" id="KW-1185">Reference proteome</keyword>
<dbReference type="GO" id="GO:0006915">
    <property type="term" value="P:apoptotic process"/>
    <property type="evidence" value="ECO:0007669"/>
    <property type="project" value="UniProtKB-KW"/>
</dbReference>
<dbReference type="SMART" id="SM00326">
    <property type="entry name" value="SH3"/>
    <property type="match status" value="1"/>
</dbReference>
<dbReference type="PROSITE" id="PS50088">
    <property type="entry name" value="ANK_REPEAT"/>
    <property type="match status" value="2"/>
</dbReference>
<evidence type="ECO:0000256" key="4">
    <source>
        <dbReference type="ARBA" id="ARBA00022737"/>
    </source>
</evidence>
<dbReference type="PANTHER" id="PTHR24131">
    <property type="entry name" value="APOPTOSIS-STIMULATING OF P53 PROTEIN"/>
    <property type="match status" value="1"/>
</dbReference>
<evidence type="ECO:0000256" key="7">
    <source>
        <dbReference type="PROSITE-ProRule" id="PRU00023"/>
    </source>
</evidence>
<dbReference type="Gene3D" id="1.25.40.20">
    <property type="entry name" value="Ankyrin repeat-containing domain"/>
    <property type="match status" value="1"/>
</dbReference>
<evidence type="ECO:0000256" key="6">
    <source>
        <dbReference type="ARBA" id="ARBA00023242"/>
    </source>
</evidence>
<dbReference type="GO" id="GO:0005634">
    <property type="term" value="C:nucleus"/>
    <property type="evidence" value="ECO:0007669"/>
    <property type="project" value="UniProtKB-SubCell"/>
</dbReference>
<feature type="domain" description="SH3" evidence="11">
    <location>
        <begin position="603"/>
        <end position="669"/>
    </location>
</feature>
<evidence type="ECO:0000256" key="2">
    <source>
        <dbReference type="ARBA" id="ARBA00022443"/>
    </source>
</evidence>
<dbReference type="InterPro" id="IPR002110">
    <property type="entry name" value="Ankyrin_rpt"/>
</dbReference>
<protein>
    <submittedName>
        <fullName evidence="13">SH3 domain-containing protein</fullName>
    </submittedName>
</protein>
<feature type="region of interest" description="Disordered" evidence="10">
    <location>
        <begin position="1"/>
        <end position="36"/>
    </location>
</feature>
<keyword evidence="9" id="KW-0175">Coiled coil</keyword>
<dbReference type="InterPro" id="IPR047163">
    <property type="entry name" value="ASPP1/2"/>
</dbReference>
<dbReference type="SUPFAM" id="SSF50044">
    <property type="entry name" value="SH3-domain"/>
    <property type="match status" value="1"/>
</dbReference>
<organism evidence="12 13">
    <name type="scientific">Mesorhabditis belari</name>
    <dbReference type="NCBI Taxonomy" id="2138241"/>
    <lineage>
        <taxon>Eukaryota</taxon>
        <taxon>Metazoa</taxon>
        <taxon>Ecdysozoa</taxon>
        <taxon>Nematoda</taxon>
        <taxon>Chromadorea</taxon>
        <taxon>Rhabditida</taxon>
        <taxon>Rhabditina</taxon>
        <taxon>Rhabditomorpha</taxon>
        <taxon>Rhabditoidea</taxon>
        <taxon>Rhabditidae</taxon>
        <taxon>Mesorhabditinae</taxon>
        <taxon>Mesorhabditis</taxon>
    </lineage>
</organism>
<proteinExistence type="predicted"/>
<sequence>MSKQPVRVVAAPQQPTTIPQRIPPTVHVPPNTGRSYNDMMEIAERQRKQIEANRVEEERRTKARTVGGDVRERLQQKQRGVAEGEMELQRLRELEQATNALRHKNNESKKMLGGFQVEFENQEAILRQVCTRVFGLRAQVEELRRRKERARADAAEVNRVVQTQLQVRQHHQQKVVKEEPPQIRPRASVEPFNVQLAKQLPSEEVKKNIIDRRVDVEYNQTPLMVCPPADDTASESSQSTVPSPPAPPREKAPSPSPSPPKDPHPSNPPPIPPQPSEKEIPLPVVSLTSAKASLSVTIERPSTLPHEMIPEKTTIPASSSTIPSGDPMEEVLRLRQSRTDLVSLRPHSLQATKRRSWAASESSTMPELDAIKRAILDAQKRGETHFAPQVTANVTVPKIVEPIAEETNVLAPVKEIDEIRDAATDEESTETKSDEESTKNMEIEIAPEKKVIKGILRPLGLKKEPRRIEFDPLALLLDAALEGEMDLVVSCAKKLPDVSAANDEGITALHNAICAGHYEIVRFLIDKHADVNAQDSDGWTPLHCAASCNNLPMVRLLVEGGACLLAATLSDMETPIEKCEEEEDGYDGCLNYMLSAHNATGVVNGGKIYAAYSYDAQYEDELSFEGGDELRVLQKDDEEKGWWRCEQKLTDGSLQNGLCPRTYLSLYPAIKYRQKLNFVPFQIPNESNNNAAEKLGKPQ</sequence>
<evidence type="ECO:0000313" key="12">
    <source>
        <dbReference type="Proteomes" id="UP000887575"/>
    </source>
</evidence>
<dbReference type="SMART" id="SM00248">
    <property type="entry name" value="ANK"/>
    <property type="match status" value="2"/>
</dbReference>
<evidence type="ECO:0000256" key="10">
    <source>
        <dbReference type="SAM" id="MobiDB-lite"/>
    </source>
</evidence>
<dbReference type="WBParaSite" id="MBELARI_LOCUS9881">
    <property type="protein sequence ID" value="MBELARI_LOCUS9881"/>
    <property type="gene ID" value="MBELARI_LOCUS9881"/>
</dbReference>
<accession>A0AAF3FRU4</accession>
<keyword evidence="5 7" id="KW-0040">ANK repeat</keyword>
<keyword evidence="2 8" id="KW-0728">SH3 domain</keyword>
<feature type="compositionally biased region" description="Pro residues" evidence="10">
    <location>
        <begin position="254"/>
        <end position="275"/>
    </location>
</feature>
<dbReference type="AlphaFoldDB" id="A0AAF3FRU4"/>
<dbReference type="SUPFAM" id="SSF48403">
    <property type="entry name" value="Ankyrin repeat"/>
    <property type="match status" value="1"/>
</dbReference>
<evidence type="ECO:0000256" key="9">
    <source>
        <dbReference type="SAM" id="Coils"/>
    </source>
</evidence>
<keyword evidence="4" id="KW-0677">Repeat</keyword>
<evidence type="ECO:0000256" key="3">
    <source>
        <dbReference type="ARBA" id="ARBA00022703"/>
    </source>
</evidence>
<dbReference type="Proteomes" id="UP000887575">
    <property type="component" value="Unassembled WGS sequence"/>
</dbReference>
<feature type="region of interest" description="Disordered" evidence="10">
    <location>
        <begin position="223"/>
        <end position="279"/>
    </location>
</feature>
<dbReference type="PROSITE" id="PS50002">
    <property type="entry name" value="SH3"/>
    <property type="match status" value="1"/>
</dbReference>
<feature type="region of interest" description="Disordered" evidence="10">
    <location>
        <begin position="168"/>
        <end position="188"/>
    </location>
</feature>
<dbReference type="PANTHER" id="PTHR24131:SF10">
    <property type="entry name" value="ANKYRIN-REPEAT, SH3-DOMAIN, AND PROLINE-RICH-REGION CONTAINING PROTEIN, ISOFORM B"/>
    <property type="match status" value="1"/>
</dbReference>
<reference evidence="13" key="1">
    <citation type="submission" date="2024-02" db="UniProtKB">
        <authorList>
            <consortium name="WormBaseParasite"/>
        </authorList>
    </citation>
    <scope>IDENTIFICATION</scope>
</reference>
<dbReference type="PROSITE" id="PS50297">
    <property type="entry name" value="ANK_REP_REGION"/>
    <property type="match status" value="2"/>
</dbReference>
<dbReference type="PRINTS" id="PR00452">
    <property type="entry name" value="SH3DOMAIN"/>
</dbReference>
<name>A0AAF3FRU4_9BILA</name>
<evidence type="ECO:0000259" key="11">
    <source>
        <dbReference type="PROSITE" id="PS50002"/>
    </source>
</evidence>
<keyword evidence="3" id="KW-0053">Apoptosis</keyword>
<dbReference type="InterPro" id="IPR036770">
    <property type="entry name" value="Ankyrin_rpt-contain_sf"/>
</dbReference>
<dbReference type="Pfam" id="PF14604">
    <property type="entry name" value="SH3_9"/>
    <property type="match status" value="1"/>
</dbReference>